<keyword evidence="3" id="KW-0238">DNA-binding</keyword>
<dbReference type="Proteomes" id="UP000251800">
    <property type="component" value="Unassembled WGS sequence"/>
</dbReference>
<dbReference type="PANTHER" id="PTHR42646">
    <property type="entry name" value="FLAP ENDONUCLEASE XNI"/>
    <property type="match status" value="1"/>
</dbReference>
<proteinExistence type="predicted"/>
<accession>A0A363UKV6</accession>
<dbReference type="CDD" id="cd09898">
    <property type="entry name" value="H3TH_53EXO"/>
    <property type="match status" value="1"/>
</dbReference>
<dbReference type="GO" id="GO:0003677">
    <property type="term" value="F:DNA binding"/>
    <property type="evidence" value="ECO:0007669"/>
    <property type="project" value="UniProtKB-KW"/>
</dbReference>
<dbReference type="RefSeq" id="WP_109720278.1">
    <property type="nucleotide sequence ID" value="NZ_QEQK01000007.1"/>
</dbReference>
<dbReference type="PANTHER" id="PTHR42646:SF2">
    <property type="entry name" value="5'-3' EXONUCLEASE FAMILY PROTEIN"/>
    <property type="match status" value="1"/>
</dbReference>
<evidence type="ECO:0000256" key="3">
    <source>
        <dbReference type="ARBA" id="ARBA00023125"/>
    </source>
</evidence>
<dbReference type="AlphaFoldDB" id="A0A363UKV6"/>
<dbReference type="CDD" id="cd09859">
    <property type="entry name" value="PIN_53EXO"/>
    <property type="match status" value="1"/>
</dbReference>
<keyword evidence="6" id="KW-1185">Reference proteome</keyword>
<sequence length="309" mass="33765">MKQANQTVESMDRRVYLIDASVYIFRAWFSLPDSMTDASGRPINALTGFADMLARLIRSQSPTHIAVAFDESLTSSFRNRIDPAYKANRESAPEELKHQFRMARQVCDAIGLYNLACEEYEADDYIGTLLHVARGLGLPGVIVSPDKDLAQLLDHDDVIWDFAKNDWLDASAIIEKFGVTPAQMLDYQALVGDTVDNIPGIAGIGPKAAVALLTHFGSLDAIYADLDQVLDLPVRGAKRLRRLLEEQREAAERSRQLARIVTTIPLEDAASQLVWQRPTPAVSPALLATGLGTGATERLLSACAVSSAA</sequence>
<organism evidence="5 6">
    <name type="scientific">Abyssibacter profundi</name>
    <dbReference type="NCBI Taxonomy" id="2182787"/>
    <lineage>
        <taxon>Bacteria</taxon>
        <taxon>Pseudomonadati</taxon>
        <taxon>Pseudomonadota</taxon>
        <taxon>Gammaproteobacteria</taxon>
        <taxon>Chromatiales</taxon>
        <taxon>Oceanococcaceae</taxon>
        <taxon>Abyssibacter</taxon>
    </lineage>
</organism>
<dbReference type="InterPro" id="IPR002421">
    <property type="entry name" value="5-3_exonuclease"/>
</dbReference>
<keyword evidence="1" id="KW-0540">Nuclease</keyword>
<evidence type="ECO:0000256" key="2">
    <source>
        <dbReference type="ARBA" id="ARBA00022801"/>
    </source>
</evidence>
<evidence type="ECO:0000259" key="4">
    <source>
        <dbReference type="SMART" id="SM00475"/>
    </source>
</evidence>
<dbReference type="Pfam" id="PF01367">
    <property type="entry name" value="5_3_exonuc"/>
    <property type="match status" value="1"/>
</dbReference>
<feature type="domain" description="5'-3' exonuclease" evidence="4">
    <location>
        <begin position="13"/>
        <end position="276"/>
    </location>
</feature>
<comment type="caution">
    <text evidence="5">The sequence shown here is derived from an EMBL/GenBank/DDBJ whole genome shotgun (WGS) entry which is preliminary data.</text>
</comment>
<gene>
    <name evidence="5" type="ORF">DEH80_09630</name>
</gene>
<evidence type="ECO:0000313" key="6">
    <source>
        <dbReference type="Proteomes" id="UP000251800"/>
    </source>
</evidence>
<dbReference type="InterPro" id="IPR020045">
    <property type="entry name" value="DNA_polI_H3TH"/>
</dbReference>
<dbReference type="EMBL" id="QEQK01000007">
    <property type="protein sequence ID" value="PWN56062.1"/>
    <property type="molecule type" value="Genomic_DNA"/>
</dbReference>
<protein>
    <recommendedName>
        <fullName evidence="4">5'-3' exonuclease domain-containing protein</fullName>
    </recommendedName>
</protein>
<dbReference type="InterPro" id="IPR029060">
    <property type="entry name" value="PIN-like_dom_sf"/>
</dbReference>
<dbReference type="GO" id="GO:0017108">
    <property type="term" value="F:5'-flap endonuclease activity"/>
    <property type="evidence" value="ECO:0007669"/>
    <property type="project" value="InterPro"/>
</dbReference>
<keyword evidence="2" id="KW-0378">Hydrolase</keyword>
<dbReference type="SUPFAM" id="SSF47807">
    <property type="entry name" value="5' to 3' exonuclease, C-terminal subdomain"/>
    <property type="match status" value="1"/>
</dbReference>
<dbReference type="InterPro" id="IPR036279">
    <property type="entry name" value="5-3_exonuclease_C_sf"/>
</dbReference>
<dbReference type="GO" id="GO:0033567">
    <property type="term" value="P:DNA replication, Okazaki fragment processing"/>
    <property type="evidence" value="ECO:0007669"/>
    <property type="project" value="InterPro"/>
</dbReference>
<dbReference type="GO" id="GO:0008409">
    <property type="term" value="F:5'-3' exonuclease activity"/>
    <property type="evidence" value="ECO:0007669"/>
    <property type="project" value="InterPro"/>
</dbReference>
<name>A0A363UKV6_9GAMM</name>
<reference evidence="5 6" key="1">
    <citation type="submission" date="2018-05" db="EMBL/GenBank/DDBJ databases">
        <title>Abyssibacter profundi OUC007T gen. nov., sp. nov, a marine bacterium isolated from seawater of the Mariana Trench.</title>
        <authorList>
            <person name="Zhou S."/>
        </authorList>
    </citation>
    <scope>NUCLEOTIDE SEQUENCE [LARGE SCALE GENOMIC DNA]</scope>
    <source>
        <strain evidence="5 6">OUC007</strain>
    </source>
</reference>
<dbReference type="Gene3D" id="3.40.50.1010">
    <property type="entry name" value="5'-nuclease"/>
    <property type="match status" value="1"/>
</dbReference>
<dbReference type="InterPro" id="IPR020046">
    <property type="entry name" value="5-3_exonucl_a-hlix_arch_N"/>
</dbReference>
<dbReference type="SMART" id="SM00279">
    <property type="entry name" value="HhH2"/>
    <property type="match status" value="1"/>
</dbReference>
<dbReference type="SMART" id="SM00475">
    <property type="entry name" value="53EXOc"/>
    <property type="match status" value="1"/>
</dbReference>
<dbReference type="InterPro" id="IPR008918">
    <property type="entry name" value="HhH2"/>
</dbReference>
<dbReference type="FunFam" id="1.10.150.20:FF:000003">
    <property type="entry name" value="DNA polymerase I"/>
    <property type="match status" value="1"/>
</dbReference>
<evidence type="ECO:0000313" key="5">
    <source>
        <dbReference type="EMBL" id="PWN56062.1"/>
    </source>
</evidence>
<dbReference type="SUPFAM" id="SSF88723">
    <property type="entry name" value="PIN domain-like"/>
    <property type="match status" value="1"/>
</dbReference>
<dbReference type="OrthoDB" id="9806424at2"/>
<evidence type="ECO:0000256" key="1">
    <source>
        <dbReference type="ARBA" id="ARBA00022722"/>
    </source>
</evidence>
<dbReference type="Gene3D" id="1.10.150.20">
    <property type="entry name" value="5' to 3' exonuclease, C-terminal subdomain"/>
    <property type="match status" value="1"/>
</dbReference>
<dbReference type="InterPro" id="IPR038969">
    <property type="entry name" value="FEN"/>
</dbReference>
<dbReference type="Pfam" id="PF02739">
    <property type="entry name" value="5_3_exonuc_N"/>
    <property type="match status" value="1"/>
</dbReference>